<feature type="transmembrane region" description="Helical" evidence="1">
    <location>
        <begin position="25"/>
        <end position="43"/>
    </location>
</feature>
<proteinExistence type="predicted"/>
<gene>
    <name evidence="2" type="ORF">D3M78_11475</name>
</gene>
<evidence type="ECO:0000313" key="3">
    <source>
        <dbReference type="Proteomes" id="UP000306758"/>
    </source>
</evidence>
<accession>A0A4S2PQ77</accession>
<comment type="caution">
    <text evidence="2">The sequence shown here is derived from an EMBL/GenBank/DDBJ whole genome shotgun (WGS) entry which is preliminary data.</text>
</comment>
<dbReference type="Proteomes" id="UP000306758">
    <property type="component" value="Unassembled WGS sequence"/>
</dbReference>
<dbReference type="AlphaFoldDB" id="A0A4S2PQ77"/>
<keyword evidence="1" id="KW-1133">Transmembrane helix</keyword>
<sequence length="129" mass="15417">MTFSEKIGYKVGSVVVKFKHWKTPIFVKIISVFAVLAVLFFTFFDYRNEGMYRGIYISGLGQYIIWGLVLFIIFKFRDQIAEFFESPEAYHLRHLRKEVRDLKNELKEKQTKDKVIRDICSGVYDEHKY</sequence>
<feature type="transmembrane region" description="Helical" evidence="1">
    <location>
        <begin position="55"/>
        <end position="74"/>
    </location>
</feature>
<dbReference type="EMBL" id="QXNI01000088">
    <property type="protein sequence ID" value="THA05860.1"/>
    <property type="molecule type" value="Genomic_DNA"/>
</dbReference>
<evidence type="ECO:0000313" key="2">
    <source>
        <dbReference type="EMBL" id="THA05860.1"/>
    </source>
</evidence>
<evidence type="ECO:0000256" key="1">
    <source>
        <dbReference type="SAM" id="Phobius"/>
    </source>
</evidence>
<reference evidence="2 3" key="1">
    <citation type="journal article" date="2019" name="Vet. Microbiol.">
        <title>Development of multi locus sequence typing (MLST) of Rodentibacter pneumotropicus.</title>
        <authorList>
            <person name="Adhikary S."/>
            <person name="Bisgaard M."/>
            <person name="Boot R."/>
            <person name="Benga L."/>
            <person name="Nicklas W."/>
            <person name="Christensen H."/>
        </authorList>
    </citation>
    <scope>NUCLEOTIDE SEQUENCE [LARGE SCALE GENOMIC DNA]</scope>
    <source>
        <strain evidence="2 3">Ac84</strain>
    </source>
</reference>
<keyword evidence="1" id="KW-0812">Transmembrane</keyword>
<organism evidence="2 3">
    <name type="scientific">Rodentibacter pneumotropicus</name>
    <dbReference type="NCBI Taxonomy" id="758"/>
    <lineage>
        <taxon>Bacteria</taxon>
        <taxon>Pseudomonadati</taxon>
        <taxon>Pseudomonadota</taxon>
        <taxon>Gammaproteobacteria</taxon>
        <taxon>Pasteurellales</taxon>
        <taxon>Pasteurellaceae</taxon>
        <taxon>Rodentibacter</taxon>
    </lineage>
</organism>
<protein>
    <submittedName>
        <fullName evidence="2">Uncharacterized protein</fullName>
    </submittedName>
</protein>
<dbReference type="RefSeq" id="WP_136124184.1">
    <property type="nucleotide sequence ID" value="NZ_JAQOLQ010000004.1"/>
</dbReference>
<keyword evidence="1" id="KW-0472">Membrane</keyword>
<name>A0A4S2PQ77_9PAST</name>